<evidence type="ECO:0000313" key="3">
    <source>
        <dbReference type="EMBL" id="MFM0640729.1"/>
    </source>
</evidence>
<keyword evidence="4" id="KW-1185">Reference proteome</keyword>
<dbReference type="CDD" id="cd03823">
    <property type="entry name" value="GT4_ExpE7-like"/>
    <property type="match status" value="1"/>
</dbReference>
<dbReference type="RefSeq" id="WP_408339368.1">
    <property type="nucleotide sequence ID" value="NZ_JAQQCF010000031.1"/>
</dbReference>
<evidence type="ECO:0000259" key="2">
    <source>
        <dbReference type="Pfam" id="PF13579"/>
    </source>
</evidence>
<accession>A0ABW9E1E5</accession>
<protein>
    <submittedName>
        <fullName evidence="3">Glycosyltransferase family 4 protein</fullName>
    </submittedName>
</protein>
<dbReference type="SUPFAM" id="SSF53756">
    <property type="entry name" value="UDP-Glycosyltransferase/glycogen phosphorylase"/>
    <property type="match status" value="1"/>
</dbReference>
<sequence>MKILYVNSLYAPHIGGGAEISIGLIASKMQARGHEVIVLATGPTRNLVEEEIDGIRVYRAPLKNYYWHYKASKKSFLLKKAWHIKDRYNAAMRDVLRAIIEKEKPDLVSCHNLTGWSISIWDEIASAGIPIVQVLHDLYLLCARSTMFANGRSCQRRCSTCSLLRMNHARASEAVSAVVGVSARTLQEFVRHGYFRTSARRVIHNARDISPAKNREKHDVQAPVRFGYIGTLAPWKGVEWLIQQFEKRDLNATLLIAGSGENEYEEYLKKSLRNNRISFAGHMNAAEFFSSIDVCVVPSIWQEPLGMVAVEACAHSRPVIASDVGGLPEIVIDGLNGILCDPTQKESLGDALQRLVENRDELVQMSRDARTSIEAINSAERLADEYESVYLSEYGKMRKANFENFL</sequence>
<dbReference type="PANTHER" id="PTHR12526:SF638">
    <property type="entry name" value="SPORE COAT PROTEIN SA"/>
    <property type="match status" value="1"/>
</dbReference>
<dbReference type="InterPro" id="IPR028098">
    <property type="entry name" value="Glyco_trans_4-like_N"/>
</dbReference>
<dbReference type="Gene3D" id="3.40.50.2000">
    <property type="entry name" value="Glycogen Phosphorylase B"/>
    <property type="match status" value="2"/>
</dbReference>
<comment type="caution">
    <text evidence="3">The sequence shown here is derived from an EMBL/GenBank/DDBJ whole genome shotgun (WGS) entry which is preliminary data.</text>
</comment>
<name>A0ABW9E1E5_9BURK</name>
<gene>
    <name evidence="3" type="ORF">PQQ63_28940</name>
</gene>
<proteinExistence type="predicted"/>
<dbReference type="Pfam" id="PF13579">
    <property type="entry name" value="Glyco_trans_4_4"/>
    <property type="match status" value="1"/>
</dbReference>
<dbReference type="EMBL" id="JAQQCF010000031">
    <property type="protein sequence ID" value="MFM0640729.1"/>
    <property type="molecule type" value="Genomic_DNA"/>
</dbReference>
<reference evidence="3 4" key="1">
    <citation type="journal article" date="2024" name="Chem. Sci.">
        <title>Discovery of megapolipeptins by genome mining of a Burkholderiales bacteria collection.</title>
        <authorList>
            <person name="Paulo B.S."/>
            <person name="Recchia M.J.J."/>
            <person name="Lee S."/>
            <person name="Fergusson C.H."/>
            <person name="Romanowski S.B."/>
            <person name="Hernandez A."/>
            <person name="Krull N."/>
            <person name="Liu D.Y."/>
            <person name="Cavanagh H."/>
            <person name="Bos A."/>
            <person name="Gray C.A."/>
            <person name="Murphy B.T."/>
            <person name="Linington R.G."/>
            <person name="Eustaquio A.S."/>
        </authorList>
    </citation>
    <scope>NUCLEOTIDE SEQUENCE [LARGE SCALE GENOMIC DNA]</scope>
    <source>
        <strain evidence="3 4">RL17-338-BIC-A</strain>
    </source>
</reference>
<organism evidence="3 4">
    <name type="scientific">Paraburkholderia metrosideri</name>
    <dbReference type="NCBI Taxonomy" id="580937"/>
    <lineage>
        <taxon>Bacteria</taxon>
        <taxon>Pseudomonadati</taxon>
        <taxon>Pseudomonadota</taxon>
        <taxon>Betaproteobacteria</taxon>
        <taxon>Burkholderiales</taxon>
        <taxon>Burkholderiaceae</taxon>
        <taxon>Paraburkholderia</taxon>
    </lineage>
</organism>
<dbReference type="PANTHER" id="PTHR12526">
    <property type="entry name" value="GLYCOSYLTRANSFERASE"/>
    <property type="match status" value="1"/>
</dbReference>
<dbReference type="Proteomes" id="UP001629432">
    <property type="component" value="Unassembled WGS sequence"/>
</dbReference>
<dbReference type="InterPro" id="IPR001296">
    <property type="entry name" value="Glyco_trans_1"/>
</dbReference>
<feature type="domain" description="Glycosyltransferase subfamily 4-like N-terminal" evidence="2">
    <location>
        <begin position="16"/>
        <end position="205"/>
    </location>
</feature>
<evidence type="ECO:0000313" key="4">
    <source>
        <dbReference type="Proteomes" id="UP001629432"/>
    </source>
</evidence>
<feature type="domain" description="Glycosyl transferase family 1" evidence="1">
    <location>
        <begin position="216"/>
        <end position="370"/>
    </location>
</feature>
<evidence type="ECO:0000259" key="1">
    <source>
        <dbReference type="Pfam" id="PF00534"/>
    </source>
</evidence>
<dbReference type="Pfam" id="PF00534">
    <property type="entry name" value="Glycos_transf_1"/>
    <property type="match status" value="1"/>
</dbReference>